<name>A0A8J3FGY0_9FLAO</name>
<dbReference type="PROSITE" id="PS50943">
    <property type="entry name" value="HTH_CROC1"/>
    <property type="match status" value="1"/>
</dbReference>
<dbReference type="GO" id="GO:0005829">
    <property type="term" value="C:cytosol"/>
    <property type="evidence" value="ECO:0007669"/>
    <property type="project" value="TreeGrafter"/>
</dbReference>
<reference evidence="3" key="2">
    <citation type="submission" date="2020-09" db="EMBL/GenBank/DDBJ databases">
        <authorList>
            <person name="Sun Q."/>
            <person name="Ohkuma M."/>
        </authorList>
    </citation>
    <scope>NUCLEOTIDE SEQUENCE</scope>
    <source>
        <strain evidence="3">JCM 12862</strain>
    </source>
</reference>
<dbReference type="GO" id="GO:0003677">
    <property type="term" value="F:DNA binding"/>
    <property type="evidence" value="ECO:0007669"/>
    <property type="project" value="UniProtKB-KW"/>
</dbReference>
<dbReference type="SUPFAM" id="SSF47413">
    <property type="entry name" value="lambda repressor-like DNA-binding domains"/>
    <property type="match status" value="1"/>
</dbReference>
<gene>
    <name evidence="3" type="ORF">GCM10007962_11430</name>
</gene>
<dbReference type="AlphaFoldDB" id="A0A8J3FGY0"/>
<dbReference type="Proteomes" id="UP000612329">
    <property type="component" value="Unassembled WGS sequence"/>
</dbReference>
<dbReference type="Pfam" id="PF01381">
    <property type="entry name" value="HTH_3"/>
    <property type="match status" value="1"/>
</dbReference>
<evidence type="ECO:0000313" key="3">
    <source>
        <dbReference type="EMBL" id="GGK18960.1"/>
    </source>
</evidence>
<dbReference type="InterPro" id="IPR010982">
    <property type="entry name" value="Lambda_DNA-bd_dom_sf"/>
</dbReference>
<keyword evidence="4" id="KW-1185">Reference proteome</keyword>
<evidence type="ECO:0000256" key="1">
    <source>
        <dbReference type="ARBA" id="ARBA00023125"/>
    </source>
</evidence>
<keyword evidence="1" id="KW-0238">DNA-binding</keyword>
<evidence type="ECO:0000313" key="4">
    <source>
        <dbReference type="Proteomes" id="UP000612329"/>
    </source>
</evidence>
<organism evidence="3 4">
    <name type="scientific">Yeosuana aromativorans</name>
    <dbReference type="NCBI Taxonomy" id="288019"/>
    <lineage>
        <taxon>Bacteria</taxon>
        <taxon>Pseudomonadati</taxon>
        <taxon>Bacteroidota</taxon>
        <taxon>Flavobacteriia</taxon>
        <taxon>Flavobacteriales</taxon>
        <taxon>Flavobacteriaceae</taxon>
        <taxon>Yeosuana</taxon>
    </lineage>
</organism>
<dbReference type="SMART" id="SM00530">
    <property type="entry name" value="HTH_XRE"/>
    <property type="match status" value="1"/>
</dbReference>
<sequence length="86" mass="10031">MDEEVILNSFLKEIGQKIKNERESRGLILEEMDAKCDIDPSDFSKIENGKQNITIKTLIRISTALNINPKDLFDFKFDIKKYHIDD</sequence>
<comment type="caution">
    <text evidence="3">The sequence shown here is derived from an EMBL/GenBank/DDBJ whole genome shotgun (WGS) entry which is preliminary data.</text>
</comment>
<accession>A0A8J3FGY0</accession>
<protein>
    <recommendedName>
        <fullName evidence="2">HTH cro/C1-type domain-containing protein</fullName>
    </recommendedName>
</protein>
<dbReference type="GO" id="GO:0003700">
    <property type="term" value="F:DNA-binding transcription factor activity"/>
    <property type="evidence" value="ECO:0007669"/>
    <property type="project" value="TreeGrafter"/>
</dbReference>
<dbReference type="InterPro" id="IPR050807">
    <property type="entry name" value="TransReg_Diox_bact_type"/>
</dbReference>
<dbReference type="Gene3D" id="1.10.260.40">
    <property type="entry name" value="lambda repressor-like DNA-binding domains"/>
    <property type="match status" value="1"/>
</dbReference>
<reference evidence="3" key="1">
    <citation type="journal article" date="2014" name="Int. J. Syst. Evol. Microbiol.">
        <title>Complete genome sequence of Corynebacterium casei LMG S-19264T (=DSM 44701T), isolated from a smear-ripened cheese.</title>
        <authorList>
            <consortium name="US DOE Joint Genome Institute (JGI-PGF)"/>
            <person name="Walter F."/>
            <person name="Albersmeier A."/>
            <person name="Kalinowski J."/>
            <person name="Ruckert C."/>
        </authorList>
    </citation>
    <scope>NUCLEOTIDE SEQUENCE</scope>
    <source>
        <strain evidence="3">JCM 12862</strain>
    </source>
</reference>
<feature type="domain" description="HTH cro/C1-type" evidence="2">
    <location>
        <begin position="18"/>
        <end position="72"/>
    </location>
</feature>
<dbReference type="PANTHER" id="PTHR46797">
    <property type="entry name" value="HTH-TYPE TRANSCRIPTIONAL REGULATOR"/>
    <property type="match status" value="1"/>
</dbReference>
<dbReference type="RefSeq" id="WP_188650876.1">
    <property type="nucleotide sequence ID" value="NZ_BMNR01000002.1"/>
</dbReference>
<evidence type="ECO:0000259" key="2">
    <source>
        <dbReference type="PROSITE" id="PS50943"/>
    </source>
</evidence>
<proteinExistence type="predicted"/>
<dbReference type="EMBL" id="BMNR01000002">
    <property type="protein sequence ID" value="GGK18960.1"/>
    <property type="molecule type" value="Genomic_DNA"/>
</dbReference>
<dbReference type="InterPro" id="IPR001387">
    <property type="entry name" value="Cro/C1-type_HTH"/>
</dbReference>
<dbReference type="CDD" id="cd00093">
    <property type="entry name" value="HTH_XRE"/>
    <property type="match status" value="1"/>
</dbReference>
<dbReference type="PANTHER" id="PTHR46797:SF1">
    <property type="entry name" value="METHYLPHOSPHONATE SYNTHASE"/>
    <property type="match status" value="1"/>
</dbReference>